<dbReference type="Proteomes" id="UP000203521">
    <property type="component" value="Segment"/>
</dbReference>
<protein>
    <submittedName>
        <fullName evidence="2">Putative 2OG-Fe(II) oxygenase superfamily domain protein</fullName>
    </submittedName>
</protein>
<gene>
    <name evidence="4" type="ORF">C030809_136</name>
    <name evidence="6" type="ORF">C290910_136</name>
    <name evidence="3" type="ORF">N170310_136</name>
    <name evidence="2" type="ORF">N330309_136</name>
    <name evidence="5" type="ORF">S170810_136</name>
    <name evidence="1" type="ORF">SXBG_00196</name>
</gene>
<organism evidence="1 7">
    <name type="scientific">Synechococcus phage S-CAM1</name>
    <dbReference type="NCBI Taxonomy" id="754037"/>
    <lineage>
        <taxon>Viruses</taxon>
        <taxon>Duplodnaviria</taxon>
        <taxon>Heunggongvirae</taxon>
        <taxon>Uroviricota</taxon>
        <taxon>Caudoviricetes</taxon>
        <taxon>Pantevenvirales</taxon>
        <taxon>Kyanoviridae</taxon>
        <taxon>Anaposvirus</taxon>
        <taxon>Anaposvirus socalone</taxon>
    </lineage>
</organism>
<evidence type="ECO:0000313" key="3">
    <source>
        <dbReference type="EMBL" id="AOV57641.1"/>
    </source>
</evidence>
<dbReference type="Proteomes" id="UP000240287">
    <property type="component" value="Genome"/>
</dbReference>
<dbReference type="EMBL" id="KU686194">
    <property type="protein sequence ID" value="AOV57891.1"/>
    <property type="molecule type" value="Genomic_DNA"/>
</dbReference>
<dbReference type="EMBL" id="HQ634177">
    <property type="protein sequence ID" value="AGH26931.1"/>
    <property type="molecule type" value="Genomic_DNA"/>
</dbReference>
<dbReference type="KEGG" id="vg:15009617"/>
<evidence type="ECO:0000313" key="2">
    <source>
        <dbReference type="EMBL" id="AOV57391.1"/>
    </source>
</evidence>
<evidence type="ECO:0000313" key="8">
    <source>
        <dbReference type="Proteomes" id="UP000240287"/>
    </source>
</evidence>
<dbReference type="Proteomes" id="UP000241591">
    <property type="component" value="Segment"/>
</dbReference>
<dbReference type="OrthoDB" id="12155at10239"/>
<evidence type="ECO:0000313" key="5">
    <source>
        <dbReference type="EMBL" id="AOV58141.1"/>
    </source>
</evidence>
<dbReference type="EMBL" id="KU686192">
    <property type="protein sequence ID" value="AOV57391.1"/>
    <property type="molecule type" value="Genomic_DNA"/>
</dbReference>
<evidence type="ECO:0000313" key="1">
    <source>
        <dbReference type="EMBL" id="AGH26931.1"/>
    </source>
</evidence>
<evidence type="ECO:0000313" key="6">
    <source>
        <dbReference type="EMBL" id="AOV58391.1"/>
    </source>
</evidence>
<dbReference type="Proteomes" id="UP000241494">
    <property type="component" value="Segment"/>
</dbReference>
<dbReference type="Proteomes" id="UP000241265">
    <property type="component" value="Genome"/>
</dbReference>
<dbReference type="EMBL" id="KU686195">
    <property type="protein sequence ID" value="AOV58141.1"/>
    <property type="molecule type" value="Genomic_DNA"/>
</dbReference>
<keyword evidence="7" id="KW-1185">Reference proteome</keyword>
<evidence type="ECO:0000313" key="7">
    <source>
        <dbReference type="Proteomes" id="UP000203521"/>
    </source>
</evidence>
<proteinExistence type="predicted"/>
<dbReference type="EMBL" id="KU686193">
    <property type="protein sequence ID" value="AOV57641.1"/>
    <property type="molecule type" value="Genomic_DNA"/>
</dbReference>
<dbReference type="EMBL" id="KU686196">
    <property type="protein sequence ID" value="AOV58391.1"/>
    <property type="molecule type" value="Genomic_DNA"/>
</dbReference>
<dbReference type="RefSeq" id="YP_007673109.1">
    <property type="nucleotide sequence ID" value="NC_020837.1"/>
</dbReference>
<reference evidence="8 9" key="2">
    <citation type="journal article" date="2016" name="Virology">
        <title>The genomic content and context of auxiliary metabolic genes in marine cyanomyoviruses.</title>
        <authorList>
            <person name="Crummett L.T."/>
            <person name="Puxty R.J."/>
            <person name="Weihe C."/>
            <person name="Marston M.F."/>
            <person name="Martiny J.B."/>
        </authorList>
    </citation>
    <scope>NUCLEOTIDE SEQUENCE [LARGE SCALE GENOMIC DNA]</scope>
    <source>
        <strain evidence="2">0309SB33</strain>
        <strain evidence="3">0310NB17</strain>
        <strain evidence="4">0809CC03</strain>
        <strain evidence="5">0810SB17</strain>
        <strain evidence="6">0910CC29</strain>
    </source>
</reference>
<reference evidence="1 7" key="1">
    <citation type="submission" date="2010-11" db="EMBL/GenBank/DDBJ databases">
        <title>The Genome Sequence of Synechococcus phage S-CAM1 0208SB26.</title>
        <authorList>
            <consortium name="The Broad Institute Genome Sequencing Platform"/>
            <person name="Henn M.R."/>
            <person name="Martiny J."/>
            <person name="Weihe C."/>
            <person name="Levin J."/>
            <person name="Malboeuf C."/>
            <person name="Casali M."/>
            <person name="Russ C."/>
            <person name="Lennon N."/>
            <person name="Chapman S.B."/>
            <person name="Erlich R."/>
            <person name="Young S.K."/>
            <person name="Yandava C."/>
            <person name="Zeng Q."/>
            <person name="Alvarado L."/>
            <person name="Anderson S."/>
            <person name="Berlin A."/>
            <person name="Chen Z."/>
            <person name="Freedman E."/>
            <person name="Gellesch M."/>
            <person name="Goldberg J."/>
            <person name="Green L."/>
            <person name="Griggs A."/>
            <person name="Gujja S."/>
            <person name="Heilman E.R."/>
            <person name="Heiman D."/>
            <person name="Hollinger A."/>
            <person name="Howarth C."/>
            <person name="Larson L."/>
            <person name="Mehta T."/>
            <person name="Pearson M."/>
            <person name="Roberts A."/>
            <person name="Ryan E."/>
            <person name="Saif S."/>
            <person name="Shea T."/>
            <person name="Shenoy N."/>
            <person name="Sisk P."/>
            <person name="Stolte C."/>
            <person name="Sykes S."/>
            <person name="White J."/>
            <person name="Haas B."/>
            <person name="Nusbaum C."/>
            <person name="Birren B."/>
        </authorList>
    </citation>
    <scope>NUCLEOTIDE SEQUENCE [LARGE SCALE GENOMIC DNA]</scope>
    <source>
        <strain evidence="1 7">S-CAM1</strain>
    </source>
</reference>
<dbReference type="GeneID" id="15009617"/>
<name>M4QHM1_9CAUD</name>
<dbReference type="SUPFAM" id="SSF51197">
    <property type="entry name" value="Clavaminate synthase-like"/>
    <property type="match status" value="1"/>
</dbReference>
<dbReference type="Proteomes" id="UP000241610">
    <property type="component" value="Segment"/>
</dbReference>
<evidence type="ECO:0000313" key="9">
    <source>
        <dbReference type="Proteomes" id="UP000241265"/>
    </source>
</evidence>
<dbReference type="Gene3D" id="2.60.120.620">
    <property type="entry name" value="q2cbj1_9rhob like domain"/>
    <property type="match status" value="1"/>
</dbReference>
<evidence type="ECO:0000313" key="4">
    <source>
        <dbReference type="EMBL" id="AOV57891.1"/>
    </source>
</evidence>
<accession>M4QHM1</accession>
<sequence>MEIWKHKFKHHDSIKRELIELMDEESPAENRDPDNMVSDYWENNSEKKYINKFLENIKEFTDAVSDRYYANDLHIIHAWHQVYTKTQSHGWHVHGGSNISFVYYVHLENPDDRTLFWDYDMNCAFQAPAREGDIVIFPSHTLHTSPIIRTSKLKVIISGNMNLGQIFDPV</sequence>